<evidence type="ECO:0000256" key="1">
    <source>
        <dbReference type="SAM" id="MobiDB-lite"/>
    </source>
</evidence>
<evidence type="ECO:0000259" key="3">
    <source>
        <dbReference type="PROSITE" id="PS00022"/>
    </source>
</evidence>
<dbReference type="PANTHER" id="PTHR24052:SF8">
    <property type="entry name" value="NIMROD A, ISOFORM E"/>
    <property type="match status" value="1"/>
</dbReference>
<dbReference type="GO" id="GO:0016020">
    <property type="term" value="C:membrane"/>
    <property type="evidence" value="ECO:0007669"/>
    <property type="project" value="TreeGrafter"/>
</dbReference>
<dbReference type="PANTHER" id="PTHR24052">
    <property type="entry name" value="DELTA-RELATED"/>
    <property type="match status" value="1"/>
</dbReference>
<protein>
    <submittedName>
        <fullName evidence="5">Putative multiple epidermal growth factor-like domains protein 11</fullName>
    </submittedName>
</protein>
<feature type="transmembrane region" description="Helical" evidence="2">
    <location>
        <begin position="104"/>
        <end position="124"/>
    </location>
</feature>
<dbReference type="PRINTS" id="PR00011">
    <property type="entry name" value="EGFLAMININ"/>
</dbReference>
<feature type="domain" description="EGF-like" evidence="3 4">
    <location>
        <begin position="63"/>
        <end position="74"/>
    </location>
</feature>
<reference evidence="5 6" key="1">
    <citation type="submission" date="2017-12" db="EMBL/GenBank/DDBJ databases">
        <title>Integrating genomic resources of turbot (Scophthalmus maximus) in depth evaluation of genetic and physical mapping variation across individuals.</title>
        <authorList>
            <person name="Martinez P."/>
        </authorList>
    </citation>
    <scope>NUCLEOTIDE SEQUENCE [LARGE SCALE GENOMIC DNA]</scope>
</reference>
<dbReference type="InterPro" id="IPR052485">
    <property type="entry name" value="MEGF_diff_regulators"/>
</dbReference>
<keyword evidence="6" id="KW-1185">Reference proteome</keyword>
<dbReference type="AlphaFoldDB" id="A0A2U9BAS4"/>
<dbReference type="CDD" id="cd00055">
    <property type="entry name" value="EGF_Lam"/>
    <property type="match status" value="2"/>
</dbReference>
<feature type="domain" description="EGF-like" evidence="3">
    <location>
        <begin position="20"/>
        <end position="31"/>
    </location>
</feature>
<organism evidence="5 6">
    <name type="scientific">Scophthalmus maximus</name>
    <name type="common">Turbot</name>
    <name type="synonym">Psetta maxima</name>
    <dbReference type="NCBI Taxonomy" id="52904"/>
    <lineage>
        <taxon>Eukaryota</taxon>
        <taxon>Metazoa</taxon>
        <taxon>Chordata</taxon>
        <taxon>Craniata</taxon>
        <taxon>Vertebrata</taxon>
        <taxon>Euteleostomi</taxon>
        <taxon>Actinopterygii</taxon>
        <taxon>Neopterygii</taxon>
        <taxon>Teleostei</taxon>
        <taxon>Neoteleostei</taxon>
        <taxon>Acanthomorphata</taxon>
        <taxon>Carangaria</taxon>
        <taxon>Pleuronectiformes</taxon>
        <taxon>Pleuronectoidei</taxon>
        <taxon>Scophthalmidae</taxon>
        <taxon>Scophthalmus</taxon>
    </lineage>
</organism>
<dbReference type="Pfam" id="PF00053">
    <property type="entry name" value="EGF_laminin"/>
    <property type="match status" value="2"/>
</dbReference>
<dbReference type="Gene3D" id="2.170.300.10">
    <property type="entry name" value="Tie2 ligand-binding domain superfamily"/>
    <property type="match status" value="1"/>
</dbReference>
<evidence type="ECO:0000259" key="4">
    <source>
        <dbReference type="PROSITE" id="PS01186"/>
    </source>
</evidence>
<evidence type="ECO:0000256" key="2">
    <source>
        <dbReference type="SAM" id="Phobius"/>
    </source>
</evidence>
<sequence>CSEVCRCQNGADCDHMSGRCSCRTGFIGPSCELNCPSGTFGYGCQQLCECMNNATCDYVTGTCYCSVGFKGIRCDQAALMMEELNPYTKISPALESERQSTSTVLGIIFLLLLIVTMLGLVVWFRYRQREKGHPVPNVTYTPALHINSTDYSLSDSSPSSSSVGRCFSNPSYHTLGPCTYAAHYAKPDKRSRTKMKRKKRHRNSAPEWGAYCDLSELGVYCIDRRLSYHLEPHYRDYMKGSLSSSCSLNSENPYATISDAPALCKHSESSYVEMKSPARHEHLTHCCSAAIITAAASSSMAPTKNVYDMEPTVSFIQGVGGVALPGYPQNPYEYDLPRNSHIPSHYDLLPVRPSPAHSHSPAHSPPLRGSPTSSLL</sequence>
<dbReference type="PROSITE" id="PS01186">
    <property type="entry name" value="EGF_2"/>
    <property type="match status" value="1"/>
</dbReference>
<name>A0A2U9BAS4_SCOMX</name>
<gene>
    <name evidence="5" type="ORF">SMAX5B_021156</name>
</gene>
<dbReference type="PROSITE" id="PS00022">
    <property type="entry name" value="EGF_1"/>
    <property type="match status" value="2"/>
</dbReference>
<feature type="region of interest" description="Disordered" evidence="1">
    <location>
        <begin position="345"/>
        <end position="376"/>
    </location>
</feature>
<dbReference type="SMART" id="SM00181">
    <property type="entry name" value="EGF"/>
    <property type="match status" value="2"/>
</dbReference>
<feature type="compositionally biased region" description="Low complexity" evidence="1">
    <location>
        <begin position="354"/>
        <end position="366"/>
    </location>
</feature>
<accession>A0A2U9BAS4</accession>
<keyword evidence="2" id="KW-0812">Transmembrane</keyword>
<proteinExistence type="predicted"/>
<evidence type="ECO:0000313" key="5">
    <source>
        <dbReference type="EMBL" id="AWP01063.1"/>
    </source>
</evidence>
<evidence type="ECO:0000313" key="6">
    <source>
        <dbReference type="Proteomes" id="UP000246464"/>
    </source>
</evidence>
<keyword evidence="2" id="KW-0472">Membrane</keyword>
<dbReference type="InterPro" id="IPR002049">
    <property type="entry name" value="LE_dom"/>
</dbReference>
<feature type="non-terminal residue" evidence="5">
    <location>
        <position position="1"/>
    </location>
</feature>
<dbReference type="InterPro" id="IPR000742">
    <property type="entry name" value="EGF"/>
</dbReference>
<dbReference type="EMBL" id="CP026247">
    <property type="protein sequence ID" value="AWP01063.1"/>
    <property type="molecule type" value="Genomic_DNA"/>
</dbReference>
<keyword evidence="2" id="KW-1133">Transmembrane helix</keyword>
<dbReference type="Proteomes" id="UP000246464">
    <property type="component" value="Chromosome 5"/>
</dbReference>